<reference evidence="2" key="1">
    <citation type="journal article" date="2014" name="Genome Announc.">
        <title>Genome Sequence of Arthrobacter siccitolerans 4J27, a Xeroprotectant-Producing Desiccation-Tolerant Microorganism.</title>
        <authorList>
            <person name="Manzanera M."/>
            <person name="Santa-Cruz-Calvo L."/>
            <person name="Vilchez J.I."/>
            <person name="Garcia-Fontana C."/>
            <person name="Silva-Castro G.A."/>
            <person name="Calvo C."/>
            <person name="Gonzalez-Lopez J."/>
        </authorList>
    </citation>
    <scope>NUCLEOTIDE SEQUENCE [LARGE SCALE GENOMIC DNA]</scope>
    <source>
        <strain evidence="2">4J27</strain>
    </source>
</reference>
<dbReference type="AlphaFoldDB" id="A0A024H1Z6"/>
<accession>A0A024H1Z6</accession>
<dbReference type="RefSeq" id="WP_050055140.1">
    <property type="nucleotide sequence ID" value="NZ_CAQI01000042.1"/>
</dbReference>
<dbReference type="EMBL" id="CAQI01000042">
    <property type="protein sequence ID" value="CCQ46215.1"/>
    <property type="molecule type" value="Genomic_DNA"/>
</dbReference>
<dbReference type="OrthoDB" id="4960175at2"/>
<keyword evidence="2" id="KW-1185">Reference proteome</keyword>
<proteinExistence type="predicted"/>
<dbReference type="Proteomes" id="UP000035722">
    <property type="component" value="Unassembled WGS sequence"/>
</dbReference>
<organism evidence="1 2">
    <name type="scientific">Pseudarthrobacter siccitolerans</name>
    <dbReference type="NCBI Taxonomy" id="861266"/>
    <lineage>
        <taxon>Bacteria</taxon>
        <taxon>Bacillati</taxon>
        <taxon>Actinomycetota</taxon>
        <taxon>Actinomycetes</taxon>
        <taxon>Micrococcales</taxon>
        <taxon>Micrococcaceae</taxon>
        <taxon>Pseudarthrobacter</taxon>
    </lineage>
</organism>
<protein>
    <submittedName>
        <fullName evidence="1">Uncharacterized protein</fullName>
    </submittedName>
</protein>
<gene>
    <name evidence="1" type="ORF">ARTSIC4J27_2175</name>
</gene>
<comment type="caution">
    <text evidence="1">The sequence shown here is derived from an EMBL/GenBank/DDBJ whole genome shotgun (WGS) entry which is preliminary data.</text>
</comment>
<sequence length="403" mass="44924">MISKYEEQLENDQDPFARAALVQEMCDRVFGAAGGAVFDAGYPAGTAEREVKAMAEGADRYFETVDLSFLGDRVMLPATYVSGEGAEERRWDGWIITKDGVIGFFEESDLLADDPAEGSPILAQLGELNACSILMPASSAPALSHIDYQGPSNNLIASLRFRDGNRMRIAVWLEGLPPNLYGEAMEGTSELLRIIDKALTPSLHNTSTDHIPLRPEPKHIQDSRPAVRIPDLADARSLPAFDAAMEELSFRYFENGNNPRMLWPLMEQYLQPMLYRYSLRTYMTNDEVDGQWLIEKYISYAGQSLCLLQHSNHHRQQGDLAASEHAALKDFILDSTQEMYGLVVCAIQNAGRERPISFDGSPLEWNRELLAYLTAKLNEIASAQDPNDPIRLAQQMMKGDGAL</sequence>
<name>A0A024H1Z6_9MICC</name>
<evidence type="ECO:0000313" key="1">
    <source>
        <dbReference type="EMBL" id="CCQ46215.1"/>
    </source>
</evidence>
<evidence type="ECO:0000313" key="2">
    <source>
        <dbReference type="Proteomes" id="UP000035722"/>
    </source>
</evidence>